<dbReference type="EMBL" id="JBHSCR010000001">
    <property type="protein sequence ID" value="MFC4346831.1"/>
    <property type="molecule type" value="Genomic_DNA"/>
</dbReference>
<dbReference type="NCBIfam" id="NF003313">
    <property type="entry name" value="PRK04319.1"/>
    <property type="match status" value="1"/>
</dbReference>
<protein>
    <recommendedName>
        <fullName evidence="1">acetate--CoA ligase</fullName>
        <ecNumber evidence="1">6.2.1.1</ecNumber>
    </recommendedName>
</protein>
<dbReference type="InterPro" id="IPR025110">
    <property type="entry name" value="AMP-bd_C"/>
</dbReference>
<accession>A0ABV8U7S7</accession>
<keyword evidence="5" id="KW-0007">Acetylation</keyword>
<proteinExistence type="predicted"/>
<evidence type="ECO:0000259" key="6">
    <source>
        <dbReference type="Pfam" id="PF00501"/>
    </source>
</evidence>
<dbReference type="PANTHER" id="PTHR24095">
    <property type="entry name" value="ACETYL-COENZYME A SYNTHETASE"/>
    <property type="match status" value="1"/>
</dbReference>
<keyword evidence="4" id="KW-0067">ATP-binding</keyword>
<keyword evidence="9" id="KW-1185">Reference proteome</keyword>
<evidence type="ECO:0000313" key="9">
    <source>
        <dbReference type="Proteomes" id="UP001595776"/>
    </source>
</evidence>
<evidence type="ECO:0000256" key="4">
    <source>
        <dbReference type="ARBA" id="ARBA00022840"/>
    </source>
</evidence>
<evidence type="ECO:0000256" key="2">
    <source>
        <dbReference type="ARBA" id="ARBA00022598"/>
    </source>
</evidence>
<keyword evidence="3" id="KW-0547">Nucleotide-binding</keyword>
<name>A0ABV8U7S7_9PROT</name>
<organism evidence="8 9">
    <name type="scientific">Kordiimonas lipolytica</name>
    <dbReference type="NCBI Taxonomy" id="1662421"/>
    <lineage>
        <taxon>Bacteria</taxon>
        <taxon>Pseudomonadati</taxon>
        <taxon>Pseudomonadota</taxon>
        <taxon>Alphaproteobacteria</taxon>
        <taxon>Kordiimonadales</taxon>
        <taxon>Kordiimonadaceae</taxon>
        <taxon>Kordiimonas</taxon>
    </lineage>
</organism>
<evidence type="ECO:0000313" key="8">
    <source>
        <dbReference type="EMBL" id="MFC4346831.1"/>
    </source>
</evidence>
<reference evidence="9" key="1">
    <citation type="journal article" date="2019" name="Int. J. Syst. Evol. Microbiol.">
        <title>The Global Catalogue of Microorganisms (GCM) 10K type strain sequencing project: providing services to taxonomists for standard genome sequencing and annotation.</title>
        <authorList>
            <consortium name="The Broad Institute Genomics Platform"/>
            <consortium name="The Broad Institute Genome Sequencing Center for Infectious Disease"/>
            <person name="Wu L."/>
            <person name="Ma J."/>
        </authorList>
    </citation>
    <scope>NUCLEOTIDE SEQUENCE [LARGE SCALE GENOMIC DNA]</scope>
    <source>
        <strain evidence="9">CGMCC 1.15304</strain>
    </source>
</reference>
<dbReference type="InterPro" id="IPR042099">
    <property type="entry name" value="ANL_N_sf"/>
</dbReference>
<dbReference type="EC" id="6.2.1.1" evidence="1"/>
<dbReference type="PANTHER" id="PTHR24095:SF14">
    <property type="entry name" value="ACETYL-COENZYME A SYNTHETASE 1"/>
    <property type="match status" value="1"/>
</dbReference>
<dbReference type="InterPro" id="IPR045851">
    <property type="entry name" value="AMP-bd_C_sf"/>
</dbReference>
<feature type="domain" description="AMP-binding enzyme C-terminal" evidence="7">
    <location>
        <begin position="491"/>
        <end position="569"/>
    </location>
</feature>
<feature type="domain" description="AMP-dependent synthetase/ligase" evidence="6">
    <location>
        <begin position="71"/>
        <end position="441"/>
    </location>
</feature>
<dbReference type="Proteomes" id="UP001595776">
    <property type="component" value="Unassembled WGS sequence"/>
</dbReference>
<comment type="caution">
    <text evidence="8">The sequence shown here is derived from an EMBL/GenBank/DDBJ whole genome shotgun (WGS) entry which is preliminary data.</text>
</comment>
<dbReference type="Gene3D" id="3.40.50.12780">
    <property type="entry name" value="N-terminal domain of ligase-like"/>
    <property type="match status" value="1"/>
</dbReference>
<dbReference type="Gene3D" id="3.30.300.30">
    <property type="match status" value="1"/>
</dbReference>
<sequence length="594" mass="65040">MLPTEDKSFVSQSSPLEQRIGQALLWHGKDYEALCSTFSWKAAGRQLDGLPEGGLNIAYEAVDRHVMWNGCEKTAIRWLGKSGNCRDISYADLARDTARFASVLDHLGIEQGERVFALMGREPALYVTALGTLRRGAVFCPLFSAFGPDPIKARISIGEGAVLVTTKAFYQKKIAHIRGELPTLKHVLIVGDADDLPDDTLSFDTLLAAGDPGFPVAQTRPHDMALLHFTSGTTGKPKGAFHVHEAVLAHHVSAQYALDLRKDDIIWCTADPGWVTGTSYGIIAPLTTGATMIVDEAEFNPERWYTILQDQKVTVWYSAPTAIRMLMKAGGDLAREYDLSALRFLASVGEPLNPEAVIWSADVFGKPFHDNWWQTETGAIMIGNLAIGDIKPGSMGRPLPGIDAGIVELREDGSVREITSAGEVGELALRPGWPSMFRGYLHETARYEKCFKGGWYLSGDLAMRDTDGYYWFVGRADDMIKSSGHLIGPFEVESALVAHDAVAEAAVIGVPDERAGEVVKAFVTLHHGIEPDETTRRDILAHVRRSLGAAVAPRVIEFADELPKTRSGKIMRRLLKARELGLPEGDTSTLETFK</sequence>
<dbReference type="Pfam" id="PF13193">
    <property type="entry name" value="AMP-binding_C"/>
    <property type="match status" value="1"/>
</dbReference>
<dbReference type="InterPro" id="IPR000873">
    <property type="entry name" value="AMP-dep_synth/lig_dom"/>
</dbReference>
<evidence type="ECO:0000256" key="5">
    <source>
        <dbReference type="ARBA" id="ARBA00022990"/>
    </source>
</evidence>
<gene>
    <name evidence="8" type="primary">acsA</name>
    <name evidence="8" type="ORF">ACFO5Q_03115</name>
</gene>
<evidence type="ECO:0000256" key="1">
    <source>
        <dbReference type="ARBA" id="ARBA00013275"/>
    </source>
</evidence>
<dbReference type="InterPro" id="IPR020845">
    <property type="entry name" value="AMP-binding_CS"/>
</dbReference>
<keyword evidence="2 8" id="KW-0436">Ligase</keyword>
<dbReference type="SUPFAM" id="SSF56801">
    <property type="entry name" value="Acetyl-CoA synthetase-like"/>
    <property type="match status" value="1"/>
</dbReference>
<dbReference type="GO" id="GO:0003987">
    <property type="term" value="F:acetate-CoA ligase activity"/>
    <property type="evidence" value="ECO:0007669"/>
    <property type="project" value="UniProtKB-EC"/>
</dbReference>
<dbReference type="Pfam" id="PF00501">
    <property type="entry name" value="AMP-binding"/>
    <property type="match status" value="1"/>
</dbReference>
<dbReference type="RefSeq" id="WP_082719877.1">
    <property type="nucleotide sequence ID" value="NZ_JBHSCR010000001.1"/>
</dbReference>
<evidence type="ECO:0000256" key="3">
    <source>
        <dbReference type="ARBA" id="ARBA00022741"/>
    </source>
</evidence>
<evidence type="ECO:0000259" key="7">
    <source>
        <dbReference type="Pfam" id="PF13193"/>
    </source>
</evidence>
<dbReference type="PROSITE" id="PS00455">
    <property type="entry name" value="AMP_BINDING"/>
    <property type="match status" value="1"/>
</dbReference>